<dbReference type="SUPFAM" id="SSF51445">
    <property type="entry name" value="(Trans)glycosidases"/>
    <property type="match status" value="1"/>
</dbReference>
<dbReference type="InterPro" id="IPR002883">
    <property type="entry name" value="CBM10/Dockerin_dom"/>
</dbReference>
<dbReference type="Pfam" id="PF00150">
    <property type="entry name" value="Cellulase"/>
    <property type="match status" value="1"/>
</dbReference>
<keyword evidence="1 3" id="KW-0378">Hydrolase</keyword>
<evidence type="ECO:0000259" key="5">
    <source>
        <dbReference type="PROSITE" id="PS51763"/>
    </source>
</evidence>
<dbReference type="PANTHER" id="PTHR34142:SF1">
    <property type="entry name" value="GLYCOSIDE HYDROLASE FAMILY 5 DOMAIN-CONTAINING PROTEIN"/>
    <property type="match status" value="1"/>
</dbReference>
<proteinExistence type="inferred from homology"/>
<dbReference type="PROSITE" id="PS51763">
    <property type="entry name" value="CBM10"/>
    <property type="match status" value="2"/>
</dbReference>
<gene>
    <name evidence="6" type="ORF">ACFODX_08870</name>
</gene>
<accession>A0ABV7FDH1</accession>
<comment type="caution">
    <text evidence="6">The sequence shown here is derived from an EMBL/GenBank/DDBJ whole genome shotgun (WGS) entry which is preliminary data.</text>
</comment>
<keyword evidence="4" id="KW-0732">Signal</keyword>
<evidence type="ECO:0000256" key="1">
    <source>
        <dbReference type="ARBA" id="ARBA00022801"/>
    </source>
</evidence>
<feature type="signal peptide" evidence="4">
    <location>
        <begin position="1"/>
        <end position="24"/>
    </location>
</feature>
<dbReference type="EMBL" id="JBHRTF010000004">
    <property type="protein sequence ID" value="MFC3115664.1"/>
    <property type="molecule type" value="Genomic_DNA"/>
</dbReference>
<dbReference type="PROSITE" id="PS00659">
    <property type="entry name" value="GLYCOSYL_HYDROL_F5"/>
    <property type="match status" value="1"/>
</dbReference>
<sequence length="407" mass="43211">MKPTTLFKQLAALALSLVAASSSAGIYVSGSTVYENGSPFVMRGVNVAHAWYADKTNSSLSDISTAGANSVRVVLASGKLWARTPESQVASIISQAKANKLITVLEVHDTTGYGEQTAATLNEAVDYWISIKNALIGQEDYVIINIGNEPFGNGQSASAWTDGHKNAISRLRAAGFKHALMVDAANWGQDWQNIMRDNAASVLASDPQKNVMFSVHMYEVYGSASTINNYMTSFKNNGLALVIGEFAADHFGKNVDEGAIMSYARQHNYGYFGWSWSGNGAGLTALDVVQNFNPGSLTTWGNTLINGANGIKATAKRATIFGGTSSSSSSAGHACGTAPNGYPYCCSANSATGNGWGWENNQSCVVRTTATSCNWYGTSYPICTSVSSGWGWENNRSCISQSTCNSQ</sequence>
<name>A0ABV7FDH1_9GAMM</name>
<evidence type="ECO:0000313" key="6">
    <source>
        <dbReference type="EMBL" id="MFC3115664.1"/>
    </source>
</evidence>
<dbReference type="RefSeq" id="WP_378118202.1">
    <property type="nucleotide sequence ID" value="NZ_JBHRTF010000004.1"/>
</dbReference>
<comment type="similarity">
    <text evidence="3">Belongs to the glycosyl hydrolase 5 (cellulase A) family.</text>
</comment>
<dbReference type="InterPro" id="IPR018087">
    <property type="entry name" value="Glyco_hydro_5_CS"/>
</dbReference>
<reference evidence="7" key="1">
    <citation type="journal article" date="2019" name="Int. J. Syst. Evol. Microbiol.">
        <title>The Global Catalogue of Microorganisms (GCM) 10K type strain sequencing project: providing services to taxonomists for standard genome sequencing and annotation.</title>
        <authorList>
            <consortium name="The Broad Institute Genomics Platform"/>
            <consortium name="The Broad Institute Genome Sequencing Center for Infectious Disease"/>
            <person name="Wu L."/>
            <person name="Ma J."/>
        </authorList>
    </citation>
    <scope>NUCLEOTIDE SEQUENCE [LARGE SCALE GENOMIC DNA]</scope>
    <source>
        <strain evidence="7">KCTC 52237</strain>
    </source>
</reference>
<feature type="domain" description="CBM10" evidence="5">
    <location>
        <begin position="372"/>
        <end position="401"/>
    </location>
</feature>
<dbReference type="Proteomes" id="UP001595555">
    <property type="component" value="Unassembled WGS sequence"/>
</dbReference>
<protein>
    <submittedName>
        <fullName evidence="6">Cellulase family glycosylhydrolase</fullName>
    </submittedName>
</protein>
<feature type="chain" id="PRO_5046279771" evidence="4">
    <location>
        <begin position="25"/>
        <end position="407"/>
    </location>
</feature>
<dbReference type="Pfam" id="PF02013">
    <property type="entry name" value="CBM_10"/>
    <property type="match status" value="2"/>
</dbReference>
<evidence type="ECO:0000256" key="3">
    <source>
        <dbReference type="RuleBase" id="RU361153"/>
    </source>
</evidence>
<dbReference type="InterPro" id="IPR017853">
    <property type="entry name" value="GH"/>
</dbReference>
<organism evidence="6 7">
    <name type="scientific">Cellvibrio fontiphilus</name>
    <dbReference type="NCBI Taxonomy" id="1815559"/>
    <lineage>
        <taxon>Bacteria</taxon>
        <taxon>Pseudomonadati</taxon>
        <taxon>Pseudomonadota</taxon>
        <taxon>Gammaproteobacteria</taxon>
        <taxon>Cellvibrionales</taxon>
        <taxon>Cellvibrionaceae</taxon>
        <taxon>Cellvibrio</taxon>
    </lineage>
</organism>
<dbReference type="InterPro" id="IPR001547">
    <property type="entry name" value="Glyco_hydro_5"/>
</dbReference>
<dbReference type="PANTHER" id="PTHR34142">
    <property type="entry name" value="ENDO-BETA-1,4-GLUCANASE A"/>
    <property type="match status" value="1"/>
</dbReference>
<evidence type="ECO:0000256" key="2">
    <source>
        <dbReference type="ARBA" id="ARBA00023295"/>
    </source>
</evidence>
<dbReference type="InterPro" id="IPR036601">
    <property type="entry name" value="CBM10_sf"/>
</dbReference>
<dbReference type="SMART" id="SM01064">
    <property type="entry name" value="CBM_10"/>
    <property type="match status" value="2"/>
</dbReference>
<dbReference type="Gene3D" id="3.20.20.80">
    <property type="entry name" value="Glycosidases"/>
    <property type="match status" value="1"/>
</dbReference>
<dbReference type="InterPro" id="IPR009031">
    <property type="entry name" value="CBM10"/>
</dbReference>
<dbReference type="SUPFAM" id="SSF57615">
    <property type="entry name" value="Type X cellulose binding domain, CBDX"/>
    <property type="match status" value="2"/>
</dbReference>
<keyword evidence="7" id="KW-1185">Reference proteome</keyword>
<keyword evidence="2 3" id="KW-0326">Glycosidase</keyword>
<feature type="domain" description="CBM10" evidence="5">
    <location>
        <begin position="334"/>
        <end position="367"/>
    </location>
</feature>
<evidence type="ECO:0000313" key="7">
    <source>
        <dbReference type="Proteomes" id="UP001595555"/>
    </source>
</evidence>
<evidence type="ECO:0000256" key="4">
    <source>
        <dbReference type="SAM" id="SignalP"/>
    </source>
</evidence>
<dbReference type="Gene3D" id="2.30.32.30">
    <property type="entry name" value="CBM10"/>
    <property type="match status" value="2"/>
</dbReference>